<evidence type="ECO:0000313" key="4">
    <source>
        <dbReference type="EMBL" id="SDE68236.1"/>
    </source>
</evidence>
<evidence type="ECO:0000259" key="3">
    <source>
        <dbReference type="Pfam" id="PF00534"/>
    </source>
</evidence>
<keyword evidence="5" id="KW-1185">Reference proteome</keyword>
<dbReference type="Proteomes" id="UP000243205">
    <property type="component" value="Unassembled WGS sequence"/>
</dbReference>
<dbReference type="AlphaFoldDB" id="A0A1G7EXP7"/>
<dbReference type="Gene3D" id="3.40.50.2000">
    <property type="entry name" value="Glycogen Phosphorylase B"/>
    <property type="match status" value="1"/>
</dbReference>
<accession>A0A1G7EXP7</accession>
<dbReference type="EMBL" id="FNAQ01000024">
    <property type="protein sequence ID" value="SDE68236.1"/>
    <property type="molecule type" value="Genomic_DNA"/>
</dbReference>
<dbReference type="STRING" id="57664.SAMN05661003_12418"/>
<dbReference type="PANTHER" id="PTHR12526">
    <property type="entry name" value="GLYCOSYLTRANSFERASE"/>
    <property type="match status" value="1"/>
</dbReference>
<sequence>MAVRQMLLQLQRHGYEVQILGATNFDHPRGAGVLQGHGEALKKAVGRFVTLTDESLQHVLLVTASSQRRAMQSGEESIWFMRYRQLLETFKPDLVFTYGGKTLDLLLASEAKQLGIPVAFYLANGNYTQQRFARDLALVLTNSQAAARMYRQRLGIEAVPLGLFVDPAKVVAAESTRQHLLFVNPSLAKGAALVIRLALLLERRRPDIIFEVVESRGAWHETLRQVTEKLGEPRDQLTNVVVTPNTADMRPVYGRARLLLAPSLWWESAGRVVAEALLNGVPVVVTARGGLPEMAGQGGLALQLPKECYRPPYLPELSAVALQPVVDHIEKLFDDASCYEHWCQRARQAASQHDLQCSTDRLVQALRPFLPLR</sequence>
<dbReference type="RefSeq" id="WP_320055549.1">
    <property type="nucleotide sequence ID" value="NZ_OY759968.1"/>
</dbReference>
<gene>
    <name evidence="4" type="ORF">SAMN05661003_12418</name>
</gene>
<evidence type="ECO:0000313" key="5">
    <source>
        <dbReference type="Proteomes" id="UP000243205"/>
    </source>
</evidence>
<name>A0A1G7EXP7_9BACT</name>
<dbReference type="InterPro" id="IPR001296">
    <property type="entry name" value="Glyco_trans_1"/>
</dbReference>
<dbReference type="Pfam" id="PF00534">
    <property type="entry name" value="Glycos_transf_1"/>
    <property type="match status" value="1"/>
</dbReference>
<organism evidence="4 5">
    <name type="scientific">Desulfuromonas thiophila</name>
    <dbReference type="NCBI Taxonomy" id="57664"/>
    <lineage>
        <taxon>Bacteria</taxon>
        <taxon>Pseudomonadati</taxon>
        <taxon>Thermodesulfobacteriota</taxon>
        <taxon>Desulfuromonadia</taxon>
        <taxon>Desulfuromonadales</taxon>
        <taxon>Desulfuromonadaceae</taxon>
        <taxon>Desulfuromonas</taxon>
    </lineage>
</organism>
<evidence type="ECO:0000256" key="2">
    <source>
        <dbReference type="ARBA" id="ARBA00022679"/>
    </source>
</evidence>
<dbReference type="SUPFAM" id="SSF53756">
    <property type="entry name" value="UDP-Glycosyltransferase/glycogen phosphorylase"/>
    <property type="match status" value="1"/>
</dbReference>
<feature type="domain" description="Glycosyl transferase family 1" evidence="3">
    <location>
        <begin position="188"/>
        <end position="298"/>
    </location>
</feature>
<proteinExistence type="predicted"/>
<protein>
    <submittedName>
        <fullName evidence="4">Glycosyl transferases group 1</fullName>
    </submittedName>
</protein>
<keyword evidence="1" id="KW-0328">Glycosyltransferase</keyword>
<keyword evidence="2 4" id="KW-0808">Transferase</keyword>
<dbReference type="GO" id="GO:0016757">
    <property type="term" value="F:glycosyltransferase activity"/>
    <property type="evidence" value="ECO:0007669"/>
    <property type="project" value="UniProtKB-KW"/>
</dbReference>
<evidence type="ECO:0000256" key="1">
    <source>
        <dbReference type="ARBA" id="ARBA00022676"/>
    </source>
</evidence>
<dbReference type="PANTHER" id="PTHR12526:SF510">
    <property type="entry name" value="D-INOSITOL 3-PHOSPHATE GLYCOSYLTRANSFERASE"/>
    <property type="match status" value="1"/>
</dbReference>
<reference evidence="5" key="1">
    <citation type="submission" date="2016-10" db="EMBL/GenBank/DDBJ databases">
        <authorList>
            <person name="Varghese N."/>
            <person name="Submissions S."/>
        </authorList>
    </citation>
    <scope>NUCLEOTIDE SEQUENCE [LARGE SCALE GENOMIC DNA]</scope>
    <source>
        <strain evidence="5">DSM 8987</strain>
    </source>
</reference>